<comment type="caution">
    <text evidence="4">The sequence shown here is derived from an EMBL/GenBank/DDBJ whole genome shotgun (WGS) entry which is preliminary data.</text>
</comment>
<evidence type="ECO:0000313" key="5">
    <source>
        <dbReference type="Proteomes" id="UP000823909"/>
    </source>
</evidence>
<keyword evidence="3" id="KW-0479">Metal-binding</keyword>
<reference evidence="4" key="2">
    <citation type="submission" date="2021-04" db="EMBL/GenBank/DDBJ databases">
        <authorList>
            <person name="Gilroy R."/>
        </authorList>
    </citation>
    <scope>NUCLEOTIDE SEQUENCE</scope>
    <source>
        <strain evidence="4">ChiBcec15-3976</strain>
    </source>
</reference>
<dbReference type="GO" id="GO:0046872">
    <property type="term" value="F:metal ion binding"/>
    <property type="evidence" value="ECO:0007669"/>
    <property type="project" value="UniProtKB-KW"/>
</dbReference>
<dbReference type="InterPro" id="IPR036821">
    <property type="entry name" value="Peptide_deformylase_sf"/>
</dbReference>
<keyword evidence="3" id="KW-0648">Protein biosynthesis</keyword>
<organism evidence="4 5">
    <name type="scientific">Candidatus Mediterraneibacter quadrami</name>
    <dbReference type="NCBI Taxonomy" id="2838684"/>
    <lineage>
        <taxon>Bacteria</taxon>
        <taxon>Bacillati</taxon>
        <taxon>Bacillota</taxon>
        <taxon>Clostridia</taxon>
        <taxon>Lachnospirales</taxon>
        <taxon>Lachnospiraceae</taxon>
        <taxon>Mediterraneibacter</taxon>
    </lineage>
</organism>
<dbReference type="Pfam" id="PF01327">
    <property type="entry name" value="Pep_deformylase"/>
    <property type="match status" value="1"/>
</dbReference>
<name>A0A9D2U712_9FIRM</name>
<evidence type="ECO:0000313" key="4">
    <source>
        <dbReference type="EMBL" id="HJD41629.1"/>
    </source>
</evidence>
<comment type="cofactor">
    <cofactor evidence="3">
        <name>Fe(2+)</name>
        <dbReference type="ChEBI" id="CHEBI:29033"/>
    </cofactor>
    <text evidence="3">Binds 1 Fe(2+) ion.</text>
</comment>
<dbReference type="EC" id="3.5.1.88" evidence="3"/>
<feature type="binding site" evidence="3">
    <location>
        <position position="88"/>
    </location>
    <ligand>
        <name>Fe cation</name>
        <dbReference type="ChEBI" id="CHEBI:24875"/>
    </ligand>
</feature>
<comment type="similarity">
    <text evidence="1 3">Belongs to the polypeptide deformylase family.</text>
</comment>
<dbReference type="AlphaFoldDB" id="A0A9D2U712"/>
<evidence type="ECO:0000256" key="1">
    <source>
        <dbReference type="ARBA" id="ARBA00010759"/>
    </source>
</evidence>
<evidence type="ECO:0000256" key="3">
    <source>
        <dbReference type="HAMAP-Rule" id="MF_00163"/>
    </source>
</evidence>
<protein>
    <recommendedName>
        <fullName evidence="3">Peptide deformylase</fullName>
        <shortName evidence="3">PDF</shortName>
        <ecNumber evidence="3">3.5.1.88</ecNumber>
    </recommendedName>
    <alternativeName>
        <fullName evidence="3">Polypeptide deformylase</fullName>
    </alternativeName>
</protein>
<dbReference type="EMBL" id="DWUU01000009">
    <property type="protein sequence ID" value="HJD41629.1"/>
    <property type="molecule type" value="Genomic_DNA"/>
</dbReference>
<dbReference type="HAMAP" id="MF_00163">
    <property type="entry name" value="Pep_deformylase"/>
    <property type="match status" value="1"/>
</dbReference>
<dbReference type="NCBIfam" id="NF001159">
    <property type="entry name" value="PRK00150.1-3"/>
    <property type="match status" value="1"/>
</dbReference>
<gene>
    <name evidence="3 4" type="primary">def</name>
    <name evidence="4" type="ORF">H9910_01260</name>
</gene>
<keyword evidence="3 4" id="KW-0378">Hydrolase</keyword>
<accession>A0A9D2U712</accession>
<dbReference type="GO" id="GO:0006412">
    <property type="term" value="P:translation"/>
    <property type="evidence" value="ECO:0007669"/>
    <property type="project" value="UniProtKB-UniRule"/>
</dbReference>
<feature type="binding site" evidence="3">
    <location>
        <position position="130"/>
    </location>
    <ligand>
        <name>Fe cation</name>
        <dbReference type="ChEBI" id="CHEBI:24875"/>
    </ligand>
</feature>
<dbReference type="InterPro" id="IPR023635">
    <property type="entry name" value="Peptide_deformylase"/>
</dbReference>
<dbReference type="Gene3D" id="3.90.45.10">
    <property type="entry name" value="Peptide deformylase"/>
    <property type="match status" value="1"/>
</dbReference>
<dbReference type="Proteomes" id="UP000823909">
    <property type="component" value="Unassembled WGS sequence"/>
</dbReference>
<dbReference type="PANTHER" id="PTHR10458">
    <property type="entry name" value="PEPTIDE DEFORMYLASE"/>
    <property type="match status" value="1"/>
</dbReference>
<sequence>MAIRQIREMGDEILTKQCKPVPKMTLRTKILIGDMLETMYEYHGVGLAAPQVGILKQIVVIDVGDGPIVLINPEIIATSGEQTGEEGCLSVPGKWGIVTRPNYVRVRAYDQDMEPVELEGEGLLARAFCHEIDHLSGELYVDKTEDGLHDVTYEEDEKETEE</sequence>
<feature type="active site" evidence="3">
    <location>
        <position position="131"/>
    </location>
</feature>
<dbReference type="SUPFAM" id="SSF56420">
    <property type="entry name" value="Peptide deformylase"/>
    <property type="match status" value="1"/>
</dbReference>
<keyword evidence="2 3" id="KW-0408">Iron</keyword>
<dbReference type="GO" id="GO:0042586">
    <property type="term" value="F:peptide deformylase activity"/>
    <property type="evidence" value="ECO:0007669"/>
    <property type="project" value="UniProtKB-UniRule"/>
</dbReference>
<evidence type="ECO:0000256" key="2">
    <source>
        <dbReference type="ARBA" id="ARBA00023004"/>
    </source>
</evidence>
<feature type="binding site" evidence="3">
    <location>
        <position position="134"/>
    </location>
    <ligand>
        <name>Fe cation</name>
        <dbReference type="ChEBI" id="CHEBI:24875"/>
    </ligand>
</feature>
<dbReference type="PRINTS" id="PR01576">
    <property type="entry name" value="PDEFORMYLASE"/>
</dbReference>
<dbReference type="NCBIfam" id="TIGR00079">
    <property type="entry name" value="pept_deformyl"/>
    <property type="match status" value="1"/>
</dbReference>
<dbReference type="CDD" id="cd00487">
    <property type="entry name" value="Pep_deformylase"/>
    <property type="match status" value="1"/>
</dbReference>
<dbReference type="PIRSF" id="PIRSF004749">
    <property type="entry name" value="Pep_def"/>
    <property type="match status" value="1"/>
</dbReference>
<reference evidence="4" key="1">
    <citation type="journal article" date="2021" name="PeerJ">
        <title>Extensive microbial diversity within the chicken gut microbiome revealed by metagenomics and culture.</title>
        <authorList>
            <person name="Gilroy R."/>
            <person name="Ravi A."/>
            <person name="Getino M."/>
            <person name="Pursley I."/>
            <person name="Horton D.L."/>
            <person name="Alikhan N.F."/>
            <person name="Baker D."/>
            <person name="Gharbi K."/>
            <person name="Hall N."/>
            <person name="Watson M."/>
            <person name="Adriaenssens E.M."/>
            <person name="Foster-Nyarko E."/>
            <person name="Jarju S."/>
            <person name="Secka A."/>
            <person name="Antonio M."/>
            <person name="Oren A."/>
            <person name="Chaudhuri R.R."/>
            <person name="La Ragione R."/>
            <person name="Hildebrand F."/>
            <person name="Pallen M.J."/>
        </authorList>
    </citation>
    <scope>NUCLEOTIDE SEQUENCE</scope>
    <source>
        <strain evidence="4">ChiBcec15-3976</strain>
    </source>
</reference>
<comment type="catalytic activity">
    <reaction evidence="3">
        <text>N-terminal N-formyl-L-methionyl-[peptide] + H2O = N-terminal L-methionyl-[peptide] + formate</text>
        <dbReference type="Rhea" id="RHEA:24420"/>
        <dbReference type="Rhea" id="RHEA-COMP:10639"/>
        <dbReference type="Rhea" id="RHEA-COMP:10640"/>
        <dbReference type="ChEBI" id="CHEBI:15377"/>
        <dbReference type="ChEBI" id="CHEBI:15740"/>
        <dbReference type="ChEBI" id="CHEBI:49298"/>
        <dbReference type="ChEBI" id="CHEBI:64731"/>
        <dbReference type="EC" id="3.5.1.88"/>
    </reaction>
</comment>
<dbReference type="PANTHER" id="PTHR10458:SF22">
    <property type="entry name" value="PEPTIDE DEFORMYLASE"/>
    <property type="match status" value="1"/>
</dbReference>
<proteinExistence type="inferred from homology"/>
<comment type="function">
    <text evidence="3">Removes the formyl group from the N-terminal Met of newly synthesized proteins. Requires at least a dipeptide for an efficient rate of reaction. N-terminal L-methionine is a prerequisite for activity but the enzyme has broad specificity at other positions.</text>
</comment>